<feature type="transmembrane region" description="Helical" evidence="1">
    <location>
        <begin position="31"/>
        <end position="52"/>
    </location>
</feature>
<dbReference type="SUPFAM" id="SSF82866">
    <property type="entry name" value="Multidrug efflux transporter AcrB transmembrane domain"/>
    <property type="match status" value="1"/>
</dbReference>
<evidence type="ECO:0000259" key="2">
    <source>
        <dbReference type="PROSITE" id="PS50156"/>
    </source>
</evidence>
<keyword evidence="1" id="KW-0472">Membrane</keyword>
<dbReference type="PANTHER" id="PTHR33406:SF13">
    <property type="entry name" value="MEMBRANE PROTEIN YDFJ"/>
    <property type="match status" value="1"/>
</dbReference>
<feature type="transmembrane region" description="Helical" evidence="1">
    <location>
        <begin position="59"/>
        <end position="79"/>
    </location>
</feature>
<feature type="non-terminal residue" evidence="3">
    <location>
        <position position="1"/>
    </location>
</feature>
<proteinExistence type="predicted"/>
<dbReference type="Gene3D" id="1.20.1640.10">
    <property type="entry name" value="Multidrug efflux transporter AcrB transmembrane domain"/>
    <property type="match status" value="1"/>
</dbReference>
<feature type="non-terminal residue" evidence="3">
    <location>
        <position position="349"/>
    </location>
</feature>
<protein>
    <recommendedName>
        <fullName evidence="2">SSD domain-containing protein</fullName>
    </recommendedName>
</protein>
<evidence type="ECO:0000256" key="1">
    <source>
        <dbReference type="SAM" id="Phobius"/>
    </source>
</evidence>
<accession>A0A382JAF4</accession>
<dbReference type="PANTHER" id="PTHR33406">
    <property type="entry name" value="MEMBRANE PROTEIN MJ1562-RELATED"/>
    <property type="match status" value="1"/>
</dbReference>
<dbReference type="PROSITE" id="PS50156">
    <property type="entry name" value="SSD"/>
    <property type="match status" value="1"/>
</dbReference>
<dbReference type="GO" id="GO:0005886">
    <property type="term" value="C:plasma membrane"/>
    <property type="evidence" value="ECO:0007669"/>
    <property type="project" value="TreeGrafter"/>
</dbReference>
<dbReference type="AlphaFoldDB" id="A0A382JAF4"/>
<sequence>VHLSRRYQEGLKAGNSIEESLLDAQLHTGQALTLAMVTTVIAFLSGISAGVGPVRDFSLLCAIGIFTSFILSILFYTSLRYVLDSNSEGNLTEVKGSALVDKIISNASEIVDKYPSAIISTVIILTLIAAFAGAKVDTSFSLDDFLSDDLEVMVTADNIQTDFRGASYSQSQILIEGHVATTDFLNSSYDFQYGEQGTDNDGLNGDRYVIKVGSTGRVESVHEVVQEAIDSESYNVGYGNDTTHEWVRTNIFKTNPSDTIEISWSVHVSLISSTIDGKIFWYDKNNDVISSQNLDCTGMNPNLSLCSKTSIVVPPDSYRARIKFTHPKVQSGSPDSLISGISVKTSNEY</sequence>
<dbReference type="Pfam" id="PF12349">
    <property type="entry name" value="Sterol-sensing"/>
    <property type="match status" value="1"/>
</dbReference>
<gene>
    <name evidence="3" type="ORF">METZ01_LOCUS261196</name>
</gene>
<dbReference type="EMBL" id="UINC01072590">
    <property type="protein sequence ID" value="SVC08342.1"/>
    <property type="molecule type" value="Genomic_DNA"/>
</dbReference>
<keyword evidence="1" id="KW-0812">Transmembrane</keyword>
<organism evidence="3">
    <name type="scientific">marine metagenome</name>
    <dbReference type="NCBI Taxonomy" id="408172"/>
    <lineage>
        <taxon>unclassified sequences</taxon>
        <taxon>metagenomes</taxon>
        <taxon>ecological metagenomes</taxon>
    </lineage>
</organism>
<name>A0A382JAF4_9ZZZZ</name>
<keyword evidence="1" id="KW-1133">Transmembrane helix</keyword>
<dbReference type="InterPro" id="IPR000731">
    <property type="entry name" value="SSD"/>
</dbReference>
<dbReference type="InterPro" id="IPR053958">
    <property type="entry name" value="HMGCR/SNAP/NPC1-like_SSD"/>
</dbReference>
<reference evidence="3" key="1">
    <citation type="submission" date="2018-05" db="EMBL/GenBank/DDBJ databases">
        <authorList>
            <person name="Lanie J.A."/>
            <person name="Ng W.-L."/>
            <person name="Kazmierczak K.M."/>
            <person name="Andrzejewski T.M."/>
            <person name="Davidsen T.M."/>
            <person name="Wayne K.J."/>
            <person name="Tettelin H."/>
            <person name="Glass J.I."/>
            <person name="Rusch D."/>
            <person name="Podicherti R."/>
            <person name="Tsui H.-C.T."/>
            <person name="Winkler M.E."/>
        </authorList>
    </citation>
    <scope>NUCLEOTIDE SEQUENCE</scope>
</reference>
<dbReference type="InterPro" id="IPR050545">
    <property type="entry name" value="Mycobact_MmpL"/>
</dbReference>
<feature type="transmembrane region" description="Helical" evidence="1">
    <location>
        <begin position="114"/>
        <end position="134"/>
    </location>
</feature>
<feature type="domain" description="SSD" evidence="2">
    <location>
        <begin position="1"/>
        <end position="82"/>
    </location>
</feature>
<evidence type="ECO:0000313" key="3">
    <source>
        <dbReference type="EMBL" id="SVC08342.1"/>
    </source>
</evidence>